<proteinExistence type="predicted"/>
<sequence>MDGSGFSLIVMATSGLCPIESVCGSPVTSRKFTSIDLGAMTDQFLRIHNIKPSCRPYPAHFPEPPSPPPSQPPLPSMAPPHCLTSQPTTNPAANSPTSTSSDPTSQPSNRTPGASTTPATTSRGSSSISPAP</sequence>
<accession>A0A2J6SCG8</accession>
<name>A0A2J6SCG8_HYAVF</name>
<evidence type="ECO:0000256" key="1">
    <source>
        <dbReference type="SAM" id="MobiDB-lite"/>
    </source>
</evidence>
<gene>
    <name evidence="2" type="ORF">L207DRAFT_505493</name>
</gene>
<evidence type="ECO:0000313" key="3">
    <source>
        <dbReference type="Proteomes" id="UP000235786"/>
    </source>
</evidence>
<keyword evidence="3" id="KW-1185">Reference proteome</keyword>
<feature type="compositionally biased region" description="Low complexity" evidence="1">
    <location>
        <begin position="86"/>
        <end position="132"/>
    </location>
</feature>
<protein>
    <submittedName>
        <fullName evidence="2">Uncharacterized protein</fullName>
    </submittedName>
</protein>
<evidence type="ECO:0000313" key="2">
    <source>
        <dbReference type="EMBL" id="PMD48461.1"/>
    </source>
</evidence>
<feature type="region of interest" description="Disordered" evidence="1">
    <location>
        <begin position="52"/>
        <end position="132"/>
    </location>
</feature>
<organism evidence="2 3">
    <name type="scientific">Hyaloscypha variabilis (strain UAMH 11265 / GT02V1 / F)</name>
    <name type="common">Meliniomyces variabilis</name>
    <dbReference type="NCBI Taxonomy" id="1149755"/>
    <lineage>
        <taxon>Eukaryota</taxon>
        <taxon>Fungi</taxon>
        <taxon>Dikarya</taxon>
        <taxon>Ascomycota</taxon>
        <taxon>Pezizomycotina</taxon>
        <taxon>Leotiomycetes</taxon>
        <taxon>Helotiales</taxon>
        <taxon>Hyaloscyphaceae</taxon>
        <taxon>Hyaloscypha</taxon>
        <taxon>Hyaloscypha variabilis</taxon>
    </lineage>
</organism>
<feature type="compositionally biased region" description="Pro residues" evidence="1">
    <location>
        <begin position="59"/>
        <end position="78"/>
    </location>
</feature>
<dbReference type="EMBL" id="KZ613937">
    <property type="protein sequence ID" value="PMD48461.1"/>
    <property type="molecule type" value="Genomic_DNA"/>
</dbReference>
<dbReference type="Proteomes" id="UP000235786">
    <property type="component" value="Unassembled WGS sequence"/>
</dbReference>
<reference evidence="2 3" key="1">
    <citation type="submission" date="2016-04" db="EMBL/GenBank/DDBJ databases">
        <title>A degradative enzymes factory behind the ericoid mycorrhizal symbiosis.</title>
        <authorList>
            <consortium name="DOE Joint Genome Institute"/>
            <person name="Martino E."/>
            <person name="Morin E."/>
            <person name="Grelet G."/>
            <person name="Kuo A."/>
            <person name="Kohler A."/>
            <person name="Daghino S."/>
            <person name="Barry K."/>
            <person name="Choi C."/>
            <person name="Cichocki N."/>
            <person name="Clum A."/>
            <person name="Copeland A."/>
            <person name="Hainaut M."/>
            <person name="Haridas S."/>
            <person name="Labutti K."/>
            <person name="Lindquist E."/>
            <person name="Lipzen A."/>
            <person name="Khouja H.-R."/>
            <person name="Murat C."/>
            <person name="Ohm R."/>
            <person name="Olson A."/>
            <person name="Spatafora J."/>
            <person name="Veneault-Fourrey C."/>
            <person name="Henrissat B."/>
            <person name="Grigoriev I."/>
            <person name="Martin F."/>
            <person name="Perotto S."/>
        </authorList>
    </citation>
    <scope>NUCLEOTIDE SEQUENCE [LARGE SCALE GENOMIC DNA]</scope>
    <source>
        <strain evidence="2 3">F</strain>
    </source>
</reference>
<dbReference type="AlphaFoldDB" id="A0A2J6SCG8"/>